<keyword evidence="6" id="KW-1185">Reference proteome</keyword>
<organism evidence="5 6">
    <name type="scientific">[Mycobacterium] zoologicum</name>
    <dbReference type="NCBI Taxonomy" id="2872311"/>
    <lineage>
        <taxon>Bacteria</taxon>
        <taxon>Bacillati</taxon>
        <taxon>Actinomycetota</taxon>
        <taxon>Actinomycetes</taxon>
        <taxon>Mycobacteriales</taxon>
        <taxon>Mycobacteriaceae</taxon>
        <taxon>Mycolicibacter</taxon>
    </lineage>
</organism>
<protein>
    <submittedName>
        <fullName evidence="5">PucR family transcriptional regulator</fullName>
    </submittedName>
</protein>
<accession>A0ABU5YNV6</accession>
<dbReference type="Proteomes" id="UP001299046">
    <property type="component" value="Unassembled WGS sequence"/>
</dbReference>
<feature type="domain" description="CdaR GGDEF-like" evidence="4">
    <location>
        <begin position="191"/>
        <end position="297"/>
    </location>
</feature>
<dbReference type="Pfam" id="PF13556">
    <property type="entry name" value="HTH_30"/>
    <property type="match status" value="1"/>
</dbReference>
<evidence type="ECO:0000259" key="4">
    <source>
        <dbReference type="Pfam" id="PF17853"/>
    </source>
</evidence>
<feature type="domain" description="RsbT co-antagonist protein RsbRD N-terminal" evidence="3">
    <location>
        <begin position="45"/>
        <end position="171"/>
    </location>
</feature>
<dbReference type="Gene3D" id="1.10.10.2840">
    <property type="entry name" value="PucR C-terminal helix-turn-helix domain"/>
    <property type="match status" value="1"/>
</dbReference>
<dbReference type="InterPro" id="IPR025736">
    <property type="entry name" value="PucR_C-HTH_dom"/>
</dbReference>
<dbReference type="InterPro" id="IPR025751">
    <property type="entry name" value="RsbRD_N_dom"/>
</dbReference>
<dbReference type="InterPro" id="IPR042070">
    <property type="entry name" value="PucR_C-HTH_sf"/>
</dbReference>
<dbReference type="Pfam" id="PF14361">
    <property type="entry name" value="RsbRD_N"/>
    <property type="match status" value="1"/>
</dbReference>
<feature type="domain" description="PucR C-terminal helix-turn-helix" evidence="2">
    <location>
        <begin position="348"/>
        <end position="396"/>
    </location>
</feature>
<sequence>MNWVRPSERVRELIRQGAQLAVSGSKELLAKLDEATLSSPYMRKIADDPVLAEAIRRCNRSNQLHWVAANISHPGEQVPPNVGAESLVVVRYLIRRGMDESAVVDLYRIGQNVAWRGWMRTVSGLTADVGEQQELLDVSARSISLFIDETIAGIYQQMQAERDDLTRGTNADRRQVVALILDGAPIAQQHAEDRLGYQLGQHHTGAVVWSDESSTDLSDLDRATDALLRTASGPRPLAVPASAATRWVWLPGAAGPNLSDIATEVAQLPAVRIAVGPTAVGVEGFRRSHLDAINTQRMMARLSSVQRVVSYNDVELIALITADPERADRFVKHTLGDFANADVELQQAVLTFVHEQCNASRAAGRLFTHRNTLLRRIARANELLPQPLERASVHIAMALETLSWRGA</sequence>
<comment type="caution">
    <text evidence="5">The sequence shown here is derived from an EMBL/GenBank/DDBJ whole genome shotgun (WGS) entry which is preliminary data.</text>
</comment>
<name>A0ABU5YNV6_9MYCO</name>
<dbReference type="EMBL" id="JAYJJT010000026">
    <property type="protein sequence ID" value="MEB3051741.1"/>
    <property type="molecule type" value="Genomic_DNA"/>
</dbReference>
<dbReference type="InterPro" id="IPR051448">
    <property type="entry name" value="CdaR-like_regulators"/>
</dbReference>
<comment type="similarity">
    <text evidence="1">Belongs to the CdaR family.</text>
</comment>
<evidence type="ECO:0000259" key="3">
    <source>
        <dbReference type="Pfam" id="PF14361"/>
    </source>
</evidence>
<evidence type="ECO:0000259" key="2">
    <source>
        <dbReference type="Pfam" id="PF13556"/>
    </source>
</evidence>
<reference evidence="5 6" key="1">
    <citation type="submission" date="2023-12" db="EMBL/GenBank/DDBJ databases">
        <title>Description of new species of Mycobacterium terrae complex isolated from sewage at the Sao Paulo Zoological Park Foundation in Brazil.</title>
        <authorList>
            <person name="Romagnoli C.L."/>
            <person name="Conceicao E.C."/>
            <person name="Machado E."/>
            <person name="Barreto L.B.P.F."/>
            <person name="Sharma A."/>
            <person name="Silva N.M."/>
            <person name="Marques L.E."/>
            <person name="Juliana M.A."/>
            <person name="Lourenco M.C.S."/>
            <person name="Digiampietri L.A."/>
            <person name="Suffys P.N."/>
            <person name="Viana-Niero C."/>
        </authorList>
    </citation>
    <scope>NUCLEOTIDE SEQUENCE [LARGE SCALE GENOMIC DNA]</scope>
    <source>
        <strain evidence="5 6">MYC123</strain>
    </source>
</reference>
<dbReference type="PANTHER" id="PTHR33744">
    <property type="entry name" value="CARBOHYDRATE DIACID REGULATOR"/>
    <property type="match status" value="1"/>
</dbReference>
<evidence type="ECO:0000256" key="1">
    <source>
        <dbReference type="ARBA" id="ARBA00006754"/>
    </source>
</evidence>
<dbReference type="PANTHER" id="PTHR33744:SF1">
    <property type="entry name" value="DNA-BINDING TRANSCRIPTIONAL ACTIVATOR ADER"/>
    <property type="match status" value="1"/>
</dbReference>
<proteinExistence type="inferred from homology"/>
<dbReference type="RefSeq" id="WP_224865067.1">
    <property type="nucleotide sequence ID" value="NZ_JAYJJT010000026.1"/>
</dbReference>
<dbReference type="Pfam" id="PF17853">
    <property type="entry name" value="GGDEF_2"/>
    <property type="match status" value="1"/>
</dbReference>
<evidence type="ECO:0000313" key="5">
    <source>
        <dbReference type="EMBL" id="MEB3051741.1"/>
    </source>
</evidence>
<dbReference type="InterPro" id="IPR041522">
    <property type="entry name" value="CdaR_GGDEF"/>
</dbReference>
<evidence type="ECO:0000313" key="6">
    <source>
        <dbReference type="Proteomes" id="UP001299046"/>
    </source>
</evidence>
<gene>
    <name evidence="5" type="ORF">KV112_18680</name>
</gene>